<dbReference type="Proteomes" id="UP000828941">
    <property type="component" value="Chromosome 2"/>
</dbReference>
<sequence>MGLYLGILILDTPGLVKSYPVLSFTWMGMGFCFFGCAMYHSPCSTCSDTGCVDCNKEENILAWHQFMKPQIIFGVPLEQMDGVGRSHFMVKTLLKLYAKEKYILTVNQQLEDLSFLVSFKVGATSVLVLRSLWQTFWLCENWYRKANVCNQLANSLLELENRFEDFTHKLNDAGWDTQQLNLKPEYLTNKTNIVADLQARCLFSRTYREATKDSRSSDDCLVYTQAYGILGRDNLVARLEDKRRTNYGSNLDLYALHALYNAFWLRTKLGIGLDLSRGDAKIKAKNVRGFKDSL</sequence>
<keyword evidence="2" id="KW-1185">Reference proteome</keyword>
<organism evidence="1 2">
    <name type="scientific">Bauhinia variegata</name>
    <name type="common">Purple orchid tree</name>
    <name type="synonym">Phanera variegata</name>
    <dbReference type="NCBI Taxonomy" id="167791"/>
    <lineage>
        <taxon>Eukaryota</taxon>
        <taxon>Viridiplantae</taxon>
        <taxon>Streptophyta</taxon>
        <taxon>Embryophyta</taxon>
        <taxon>Tracheophyta</taxon>
        <taxon>Spermatophyta</taxon>
        <taxon>Magnoliopsida</taxon>
        <taxon>eudicotyledons</taxon>
        <taxon>Gunneridae</taxon>
        <taxon>Pentapetalae</taxon>
        <taxon>rosids</taxon>
        <taxon>fabids</taxon>
        <taxon>Fabales</taxon>
        <taxon>Fabaceae</taxon>
        <taxon>Cercidoideae</taxon>
        <taxon>Cercideae</taxon>
        <taxon>Bauhiniinae</taxon>
        <taxon>Bauhinia</taxon>
    </lineage>
</organism>
<name>A0ACB9Q0H1_BAUVA</name>
<evidence type="ECO:0000313" key="2">
    <source>
        <dbReference type="Proteomes" id="UP000828941"/>
    </source>
</evidence>
<reference evidence="1 2" key="1">
    <citation type="journal article" date="2022" name="DNA Res.">
        <title>Chromosomal-level genome assembly of the orchid tree Bauhinia variegata (Leguminosae; Cercidoideae) supports the allotetraploid origin hypothesis of Bauhinia.</title>
        <authorList>
            <person name="Zhong Y."/>
            <person name="Chen Y."/>
            <person name="Zheng D."/>
            <person name="Pang J."/>
            <person name="Liu Y."/>
            <person name="Luo S."/>
            <person name="Meng S."/>
            <person name="Qian L."/>
            <person name="Wei D."/>
            <person name="Dai S."/>
            <person name="Zhou R."/>
        </authorList>
    </citation>
    <scope>NUCLEOTIDE SEQUENCE [LARGE SCALE GENOMIC DNA]</scope>
    <source>
        <strain evidence="1">BV-YZ2020</strain>
    </source>
</reference>
<accession>A0ACB9Q0H1</accession>
<gene>
    <name evidence="1" type="ORF">L6164_002299</name>
</gene>
<proteinExistence type="predicted"/>
<comment type="caution">
    <text evidence="1">The sequence shown here is derived from an EMBL/GenBank/DDBJ whole genome shotgun (WGS) entry which is preliminary data.</text>
</comment>
<evidence type="ECO:0000313" key="1">
    <source>
        <dbReference type="EMBL" id="KAI4353341.1"/>
    </source>
</evidence>
<dbReference type="EMBL" id="CM039427">
    <property type="protein sequence ID" value="KAI4353341.1"/>
    <property type="molecule type" value="Genomic_DNA"/>
</dbReference>
<protein>
    <submittedName>
        <fullName evidence="1">Uncharacterized protein</fullName>
    </submittedName>
</protein>